<gene>
    <name evidence="1" type="ORF">SDC9_113520</name>
</gene>
<protein>
    <submittedName>
        <fullName evidence="1">Uncharacterized protein</fullName>
    </submittedName>
</protein>
<name>A0A645BMA4_9ZZZZ</name>
<dbReference type="EMBL" id="VSSQ01021190">
    <property type="protein sequence ID" value="MPM66610.1"/>
    <property type="molecule type" value="Genomic_DNA"/>
</dbReference>
<accession>A0A645BMA4</accession>
<comment type="caution">
    <text evidence="1">The sequence shown here is derived from an EMBL/GenBank/DDBJ whole genome shotgun (WGS) entry which is preliminary data.</text>
</comment>
<evidence type="ECO:0000313" key="1">
    <source>
        <dbReference type="EMBL" id="MPM66610.1"/>
    </source>
</evidence>
<organism evidence="1">
    <name type="scientific">bioreactor metagenome</name>
    <dbReference type="NCBI Taxonomy" id="1076179"/>
    <lineage>
        <taxon>unclassified sequences</taxon>
        <taxon>metagenomes</taxon>
        <taxon>ecological metagenomes</taxon>
    </lineage>
</organism>
<reference evidence="1" key="1">
    <citation type="submission" date="2019-08" db="EMBL/GenBank/DDBJ databases">
        <authorList>
            <person name="Kucharzyk K."/>
            <person name="Murdoch R.W."/>
            <person name="Higgins S."/>
            <person name="Loffler F."/>
        </authorList>
    </citation>
    <scope>NUCLEOTIDE SEQUENCE</scope>
</reference>
<dbReference type="AlphaFoldDB" id="A0A645BMA4"/>
<proteinExistence type="predicted"/>
<sequence length="100" mass="11162">MHLGGYQELDTPLFLSETILNILMIECFEVSSGQRGYTIGALNRNDGKEKTIQCDHSDVTFEPLTPFVSLALLPSNIRDPSSLSSFLFRMLALLLVYPLP</sequence>